<dbReference type="EMBL" id="WJBH02000009">
    <property type="protein sequence ID" value="KAI9552613.1"/>
    <property type="molecule type" value="Genomic_DNA"/>
</dbReference>
<sequence>MDTLPGRWKKIWTDNDLVTETELLKQRFQKFIRASNQVRWTLQSTNATEDQIEQDYSTVAVE</sequence>
<name>A0AAD5PP57_9CRUS</name>
<proteinExistence type="predicted"/>
<dbReference type="AlphaFoldDB" id="A0AAD5PP57"/>
<dbReference type="Proteomes" id="UP000820818">
    <property type="component" value="Linkage Group LG9"/>
</dbReference>
<reference evidence="1 2" key="1">
    <citation type="submission" date="2022-05" db="EMBL/GenBank/DDBJ databases">
        <title>A multi-omics perspective on studying reproductive biology in Daphnia sinensis.</title>
        <authorList>
            <person name="Jia J."/>
        </authorList>
    </citation>
    <scope>NUCLEOTIDE SEQUENCE [LARGE SCALE GENOMIC DNA]</scope>
    <source>
        <strain evidence="1 2">WSL</strain>
    </source>
</reference>
<evidence type="ECO:0000313" key="2">
    <source>
        <dbReference type="Proteomes" id="UP000820818"/>
    </source>
</evidence>
<keyword evidence="2" id="KW-1185">Reference proteome</keyword>
<comment type="caution">
    <text evidence="1">The sequence shown here is derived from an EMBL/GenBank/DDBJ whole genome shotgun (WGS) entry which is preliminary data.</text>
</comment>
<gene>
    <name evidence="1" type="ORF">GHT06_020480</name>
</gene>
<protein>
    <submittedName>
        <fullName evidence="1">Uncharacterized protein</fullName>
    </submittedName>
</protein>
<accession>A0AAD5PP57</accession>
<organism evidence="1 2">
    <name type="scientific">Daphnia sinensis</name>
    <dbReference type="NCBI Taxonomy" id="1820382"/>
    <lineage>
        <taxon>Eukaryota</taxon>
        <taxon>Metazoa</taxon>
        <taxon>Ecdysozoa</taxon>
        <taxon>Arthropoda</taxon>
        <taxon>Crustacea</taxon>
        <taxon>Branchiopoda</taxon>
        <taxon>Diplostraca</taxon>
        <taxon>Cladocera</taxon>
        <taxon>Anomopoda</taxon>
        <taxon>Daphniidae</taxon>
        <taxon>Daphnia</taxon>
        <taxon>Daphnia similis group</taxon>
    </lineage>
</organism>
<evidence type="ECO:0000313" key="1">
    <source>
        <dbReference type="EMBL" id="KAI9552613.1"/>
    </source>
</evidence>